<dbReference type="SUPFAM" id="SSF102114">
    <property type="entry name" value="Radical SAM enzymes"/>
    <property type="match status" value="1"/>
</dbReference>
<sequence>MTKTKDPVLDPGHLKTLLKGRVPGQLIIQMTDLCNARCPQCSMRVTEPFARSRLSLDDMKRMIDAAAKNGVEAVSFTGGETFLLQDDLLEMLRYASVAGIPFTRTGTNGFLFRDSDRPGFESRVGRLAEELAKTGLRNLWISMDSADPAVHESMRGLPGVVRGIEKALPIFHQNGIWPSANLGINRNTGGAPETPAGERFDPDAFYADCRRAFRKFYAFVIEMGFTMVNACYPMSVDDASGELSAVYGATSVSDVIRYSGAEHVQVFRALLDTIPEYRAKIRIFSPRTSVLALMRQYSGESTQCRPCRGGIDFFFVDAAAGNAYPCGYRGGESFGKYWDLDPKKTDARAVCRRCDWECFRDPSELLGNLLAFRENPVRAAGRLLRDKEYRAALADDIKYYGACGYFDGRKPPDYEAMKPWEKKNEKHFT</sequence>
<dbReference type="CDD" id="cd01335">
    <property type="entry name" value="Radical_SAM"/>
    <property type="match status" value="1"/>
</dbReference>
<keyword evidence="4" id="KW-0411">Iron-sulfur</keyword>
<proteinExistence type="predicted"/>
<keyword evidence="1" id="KW-0949">S-adenosyl-L-methionine</keyword>
<dbReference type="InterPro" id="IPR050377">
    <property type="entry name" value="Radical_SAM_PqqE_MftC-like"/>
</dbReference>
<dbReference type="STRING" id="1122930.SAMN02745168_2503"/>
<dbReference type="InterPro" id="IPR013785">
    <property type="entry name" value="Aldolase_TIM"/>
</dbReference>
<feature type="domain" description="Radical SAM core" evidence="5">
    <location>
        <begin position="18"/>
        <end position="262"/>
    </location>
</feature>
<accession>A0A1W2C2E1</accession>
<keyword evidence="3" id="KW-0408">Iron</keyword>
<dbReference type="PROSITE" id="PS51918">
    <property type="entry name" value="RADICAL_SAM"/>
    <property type="match status" value="1"/>
</dbReference>
<name>A0A1W2C2E1_9FIRM</name>
<dbReference type="PANTHER" id="PTHR11228:SF7">
    <property type="entry name" value="PQQA PEPTIDE CYCLASE"/>
    <property type="match status" value="1"/>
</dbReference>
<dbReference type="AlphaFoldDB" id="A0A1W2C2E1"/>
<dbReference type="SFLD" id="SFLDG01067">
    <property type="entry name" value="SPASM/twitch_domain_containing"/>
    <property type="match status" value="1"/>
</dbReference>
<reference evidence="6 7" key="1">
    <citation type="submission" date="2017-04" db="EMBL/GenBank/DDBJ databases">
        <authorList>
            <person name="Afonso C.L."/>
            <person name="Miller P.J."/>
            <person name="Scott M.A."/>
            <person name="Spackman E."/>
            <person name="Goraichik I."/>
            <person name="Dimitrov K.M."/>
            <person name="Suarez D.L."/>
            <person name="Swayne D.E."/>
        </authorList>
    </citation>
    <scope>NUCLEOTIDE SEQUENCE [LARGE SCALE GENOMIC DNA]</scope>
    <source>
        <strain evidence="6 7">DSM 12816</strain>
    </source>
</reference>
<dbReference type="RefSeq" id="WP_084235179.1">
    <property type="nucleotide sequence ID" value="NZ_FWXW01000007.1"/>
</dbReference>
<evidence type="ECO:0000256" key="2">
    <source>
        <dbReference type="ARBA" id="ARBA00022723"/>
    </source>
</evidence>
<dbReference type="OrthoDB" id="1854625at2"/>
<keyword evidence="7" id="KW-1185">Reference proteome</keyword>
<dbReference type="InterPro" id="IPR007197">
    <property type="entry name" value="rSAM"/>
</dbReference>
<protein>
    <submittedName>
        <fullName evidence="6">4Fe-4S single cluster domain-containing protein</fullName>
    </submittedName>
</protein>
<dbReference type="EMBL" id="FWXW01000007">
    <property type="protein sequence ID" value="SMC78878.1"/>
    <property type="molecule type" value="Genomic_DNA"/>
</dbReference>
<dbReference type="Gene3D" id="3.20.20.70">
    <property type="entry name" value="Aldolase class I"/>
    <property type="match status" value="1"/>
</dbReference>
<dbReference type="Proteomes" id="UP000192790">
    <property type="component" value="Unassembled WGS sequence"/>
</dbReference>
<dbReference type="GO" id="GO:0046872">
    <property type="term" value="F:metal ion binding"/>
    <property type="evidence" value="ECO:0007669"/>
    <property type="project" value="UniProtKB-KW"/>
</dbReference>
<dbReference type="GO" id="GO:0003824">
    <property type="term" value="F:catalytic activity"/>
    <property type="evidence" value="ECO:0007669"/>
    <property type="project" value="InterPro"/>
</dbReference>
<dbReference type="GO" id="GO:0051536">
    <property type="term" value="F:iron-sulfur cluster binding"/>
    <property type="evidence" value="ECO:0007669"/>
    <property type="project" value="UniProtKB-KW"/>
</dbReference>
<dbReference type="InterPro" id="IPR058240">
    <property type="entry name" value="rSAM_sf"/>
</dbReference>
<evidence type="ECO:0000256" key="4">
    <source>
        <dbReference type="ARBA" id="ARBA00023014"/>
    </source>
</evidence>
<evidence type="ECO:0000256" key="1">
    <source>
        <dbReference type="ARBA" id="ARBA00022691"/>
    </source>
</evidence>
<organism evidence="6 7">
    <name type="scientific">Papillibacter cinnamivorans DSM 12816</name>
    <dbReference type="NCBI Taxonomy" id="1122930"/>
    <lineage>
        <taxon>Bacteria</taxon>
        <taxon>Bacillati</taxon>
        <taxon>Bacillota</taxon>
        <taxon>Clostridia</taxon>
        <taxon>Eubacteriales</taxon>
        <taxon>Oscillospiraceae</taxon>
        <taxon>Papillibacter</taxon>
    </lineage>
</organism>
<evidence type="ECO:0000313" key="6">
    <source>
        <dbReference type="EMBL" id="SMC78878.1"/>
    </source>
</evidence>
<evidence type="ECO:0000256" key="3">
    <source>
        <dbReference type="ARBA" id="ARBA00023004"/>
    </source>
</evidence>
<dbReference type="Pfam" id="PF04055">
    <property type="entry name" value="Radical_SAM"/>
    <property type="match status" value="1"/>
</dbReference>
<dbReference type="PANTHER" id="PTHR11228">
    <property type="entry name" value="RADICAL SAM DOMAIN PROTEIN"/>
    <property type="match status" value="1"/>
</dbReference>
<gene>
    <name evidence="6" type="ORF">SAMN02745168_2503</name>
</gene>
<dbReference type="SFLD" id="SFLDS00029">
    <property type="entry name" value="Radical_SAM"/>
    <property type="match status" value="1"/>
</dbReference>
<keyword evidence="2" id="KW-0479">Metal-binding</keyword>
<evidence type="ECO:0000313" key="7">
    <source>
        <dbReference type="Proteomes" id="UP000192790"/>
    </source>
</evidence>
<evidence type="ECO:0000259" key="5">
    <source>
        <dbReference type="PROSITE" id="PS51918"/>
    </source>
</evidence>